<feature type="transmembrane region" description="Helical" evidence="1">
    <location>
        <begin position="34"/>
        <end position="53"/>
    </location>
</feature>
<evidence type="ECO:0000313" key="3">
    <source>
        <dbReference type="Proteomes" id="UP000266234"/>
    </source>
</evidence>
<keyword evidence="1" id="KW-0812">Transmembrane</keyword>
<accession>A0A395T4M2</accession>
<dbReference type="OrthoDB" id="2560628at2759"/>
<keyword evidence="1" id="KW-1133">Transmembrane helix</keyword>
<proteinExistence type="predicted"/>
<protein>
    <submittedName>
        <fullName evidence="2">C6 zinc finger domain</fullName>
    </submittedName>
</protein>
<keyword evidence="1" id="KW-0472">Membrane</keyword>
<evidence type="ECO:0000313" key="2">
    <source>
        <dbReference type="EMBL" id="RGP79426.1"/>
    </source>
</evidence>
<feature type="transmembrane region" description="Helical" evidence="1">
    <location>
        <begin position="6"/>
        <end position="25"/>
    </location>
</feature>
<organism evidence="2 3">
    <name type="scientific">Fusarium longipes</name>
    <dbReference type="NCBI Taxonomy" id="694270"/>
    <lineage>
        <taxon>Eukaryota</taxon>
        <taxon>Fungi</taxon>
        <taxon>Dikarya</taxon>
        <taxon>Ascomycota</taxon>
        <taxon>Pezizomycotina</taxon>
        <taxon>Sordariomycetes</taxon>
        <taxon>Hypocreomycetidae</taxon>
        <taxon>Hypocreales</taxon>
        <taxon>Nectriaceae</taxon>
        <taxon>Fusarium</taxon>
    </lineage>
</organism>
<dbReference type="AlphaFoldDB" id="A0A395T4M2"/>
<feature type="transmembrane region" description="Helical" evidence="1">
    <location>
        <begin position="124"/>
        <end position="142"/>
    </location>
</feature>
<gene>
    <name evidence="2" type="ORF">FLONG3_2481</name>
</gene>
<dbReference type="EMBL" id="PXOG01000047">
    <property type="protein sequence ID" value="RGP79426.1"/>
    <property type="molecule type" value="Genomic_DNA"/>
</dbReference>
<reference evidence="2 3" key="1">
    <citation type="journal article" date="2018" name="PLoS Pathog.">
        <title>Evolution of structural diversity of trichothecenes, a family of toxins produced by plant pathogenic and entomopathogenic fungi.</title>
        <authorList>
            <person name="Proctor R.H."/>
            <person name="McCormick S.P."/>
            <person name="Kim H.S."/>
            <person name="Cardoza R.E."/>
            <person name="Stanley A.M."/>
            <person name="Lindo L."/>
            <person name="Kelly A."/>
            <person name="Brown D.W."/>
            <person name="Lee T."/>
            <person name="Vaughan M.M."/>
            <person name="Alexander N.J."/>
            <person name="Busman M."/>
            <person name="Gutierrez S."/>
        </authorList>
    </citation>
    <scope>NUCLEOTIDE SEQUENCE [LARGE SCALE GENOMIC DNA]</scope>
    <source>
        <strain evidence="2 3">NRRL 20695</strain>
    </source>
</reference>
<evidence type="ECO:0000256" key="1">
    <source>
        <dbReference type="SAM" id="Phobius"/>
    </source>
</evidence>
<feature type="transmembrane region" description="Helical" evidence="1">
    <location>
        <begin position="92"/>
        <end position="118"/>
    </location>
</feature>
<feature type="transmembrane region" description="Helical" evidence="1">
    <location>
        <begin position="59"/>
        <end position="80"/>
    </location>
</feature>
<keyword evidence="3" id="KW-1185">Reference proteome</keyword>
<sequence>MLLFVWPVVEPVFYGMLVIPSIYIAKRHGKPGMLGWWSLTVFCLLHAIGGVMFQCGARHGSAVLNCSVGMLLVASTGLWFEAKRYLESLTMIGKITVGIICFLILAGSFLLFTGYLALPISGKMRLYIACACLGVACFTALAQQVWSMKGEKFSIATPPHKVNVHGTFEHKRNADFF</sequence>
<dbReference type="Proteomes" id="UP000266234">
    <property type="component" value="Unassembled WGS sequence"/>
</dbReference>
<comment type="caution">
    <text evidence="2">The sequence shown here is derived from an EMBL/GenBank/DDBJ whole genome shotgun (WGS) entry which is preliminary data.</text>
</comment>
<name>A0A395T4M2_9HYPO</name>